<reference evidence="4 5" key="1">
    <citation type="submission" date="2016-10" db="EMBL/GenBank/DDBJ databases">
        <authorList>
            <person name="de Groot N.N."/>
        </authorList>
    </citation>
    <scope>NUCLEOTIDE SEQUENCE [LARGE SCALE GENOMIC DNA]</scope>
    <source>
        <strain evidence="4 5">743A</strain>
    </source>
</reference>
<dbReference type="InterPro" id="IPR045055">
    <property type="entry name" value="DNA2/NAM7-like"/>
</dbReference>
<feature type="domain" description="DNA2/NAM7 helicase helicase" evidence="1">
    <location>
        <begin position="278"/>
        <end position="354"/>
    </location>
</feature>
<dbReference type="SUPFAM" id="SSF52980">
    <property type="entry name" value="Restriction endonuclease-like"/>
    <property type="match status" value="1"/>
</dbReference>
<sequence>MADLVSRIDSWKKSLLDLGKRNRLLNYRDTKRSNIKIVSPGLGDLYQYLVLDEKSLSFSFSYIWDEEGEEVENERVIQGDITTNRTIKEQQKTLKNLRDKARTAVEEQGVNILYLAFGFLQWTESLDSKQVMTSPIILVPVSISLDSLTSPYVLKLHEDEIVINPTLTYKMEHDFGIEFPEFEPNENSIIAYLNQIQDSVCIQGWKIDAECGLSLFSFLKMNMYSDIELHKEKIISHPILKALAGDKSNIENVPEEYSDYDHDNKQKPVDIYQVVDADSSQQDAILYSKKGISFVLQGPPGTGKSQTITNIISEALADGKKVLFVSEKMAALEVVHKRLSLSGLDDFCLMLHSHKVNKKEVLSELNRTLNTDKIRLQDDAIYQLNALEKQRERLNNYAKELHVICPPLNKSIYEITGKLAKLSDVPDVIFTIKDVEEFSVKKLNEFIFLLSDYSKTVGKMTIDYRDNPWKGVTLGTVSHIERQNIEKNIRDLLPKIKMLISEMVEAIQTVNYESEITMDSTKMLIMELKHLAQSPELPVEWFINENILAFRNKATEYHILESEFLSQKEFIKTIYNDKFFDLDAVQMRDELDSILIKINNNINTEHYSKSEEVYNSRNELEKELNVIKCKLNWTENDIKYLKEVGLNVDNTVQALAATIKILEILIKDIKPTEAWFDGQTFGKNIELAKKYKSTLMDIDEITLLLLKDFDREILDIDFSNIIKRYRTEYGSFLKTFKKEYRQDKKKMQALYTIPGTKIDDATILGALNKVKDIIEKRLWLEENQSSMAEFLGQYFLKSDTDWESVFSSIEEFQKLIIGCQNDLTDILKKNMIQGSIDLKQCKDAIIHFQEVVSNDFLNQLNRIVKIESPREKTDICTMARNSEELLKEIEKFNELIQGLLSTAIYNISFEQLSQGINALIQVQQYIKKINEKDQELKSIFKQEYSGVDTDWETIIKKLDWVIECQKLNETAKLPEHFIIRACEDTAVKKDCSNRARCLEDLTSETSKEWNYIYMLFDDKEKLDYVDLNSLMSRFEKCANNMSALEEWIDYCAITEKCKNLGLGEFIEEVSNVCIDTKVIVEVYQKRFYRSWLDAMIPKYPSINSFRRRSQESIIEEFRNLDLLQMKIARIRVREKLLAKIPDINRMTAASDEIAILRRELNKQRRIMPLRKLFRTIPNLLMAIKPCLMMSPLSVSLFLQADSYDFDLIVFDEASQVHTEDSIGAIMRGKQIVIAGDCKQLPPTSFFAATTSDNDFDSDDEDENEETNIFESILDEASTILPERILKWHYRSRHESLIAFSNAKIYNHSLTTFPSTIEKVENNGVEYVYVKNGVYDRGGKKCNLEEAKEVANLVFNHIKNSSNRTLGVITFSEAQQHAVENAIQQKRLQHPEYEDFFNEEKLDGFFIKNLENVQGDERDTIIFSIGYAKDTNGVMYMNFGPLSRDGGYRRLNVAITRAKYNVKLVGSIYPTDIRLESTNSEGVKMLRSYIEFAIQGQKVLDTEISSNDVVNVDSPFEEAVYDFLIKNNYQVSTQVGCSGYRIDMAIKHPSLSGRFVIGIECDGATYHSSRTARERDRLRQTILEDIGWKIYRIWSTDWIKDPITEGQRLLEAVETAINSYVDECIEEISDNSALEDDNDKVLEVSVEKIQIGVDSLSDYEFLNYEEANIWEVDRDYNDNRYLGNVIEYVVKKEFPIHFELLCKRVAPLFGNQKATVKVRNGVELVMSKYCNSVFKKGEFCWLKDSDDVTVRIPTDLVSRPIQYIAVEELGEAMLTVISNSFGIAKDDLFVATARIFGFNRTGGNIQSAMNETYEYLQKNSKIRLLDNKVALV</sequence>
<dbReference type="InterPro" id="IPR041677">
    <property type="entry name" value="DNA2/NAM7_AAA_11"/>
</dbReference>
<dbReference type="InterPro" id="IPR041679">
    <property type="entry name" value="DNA2/NAM7-like_C"/>
</dbReference>
<evidence type="ECO:0000259" key="2">
    <source>
        <dbReference type="Pfam" id="PF13087"/>
    </source>
</evidence>
<dbReference type="Proteomes" id="UP000199659">
    <property type="component" value="Unassembled WGS sequence"/>
</dbReference>
<dbReference type="Pfam" id="PF13087">
    <property type="entry name" value="AAA_12"/>
    <property type="match status" value="1"/>
</dbReference>
<dbReference type="RefSeq" id="WP_092564127.1">
    <property type="nucleotide sequence ID" value="NZ_FOYZ01000022.1"/>
</dbReference>
<keyword evidence="5" id="KW-1185">Reference proteome</keyword>
<protein>
    <submittedName>
        <fullName evidence="4">AAA domain-containing protein</fullName>
    </submittedName>
</protein>
<dbReference type="EMBL" id="FOYZ01000022">
    <property type="protein sequence ID" value="SFS07432.1"/>
    <property type="molecule type" value="Genomic_DNA"/>
</dbReference>
<dbReference type="FunFam" id="3.40.50.300:FF:002063">
    <property type="entry name" value="DNA helicase related protein"/>
    <property type="match status" value="1"/>
</dbReference>
<dbReference type="STRING" id="37658.SAMN05661086_03596"/>
<dbReference type="Pfam" id="PF18741">
    <property type="entry name" value="MTES_1575"/>
    <property type="match status" value="1"/>
</dbReference>
<organism evidence="4 5">
    <name type="scientific">Anaeromicropila populeti</name>
    <dbReference type="NCBI Taxonomy" id="37658"/>
    <lineage>
        <taxon>Bacteria</taxon>
        <taxon>Bacillati</taxon>
        <taxon>Bacillota</taxon>
        <taxon>Clostridia</taxon>
        <taxon>Lachnospirales</taxon>
        <taxon>Lachnospiraceae</taxon>
        <taxon>Anaeromicropila</taxon>
    </lineage>
</organism>
<feature type="domain" description="Restriction endonuclease type II-like" evidence="3">
    <location>
        <begin position="1515"/>
        <end position="1611"/>
    </location>
</feature>
<dbReference type="FunFam" id="3.40.960.10:FF:000002">
    <property type="entry name" value="DNA helicase related protein"/>
    <property type="match status" value="1"/>
</dbReference>
<dbReference type="OrthoDB" id="9757917at2"/>
<gene>
    <name evidence="4" type="ORF">SAMN05661086_03596</name>
</gene>
<dbReference type="InterPro" id="IPR047187">
    <property type="entry name" value="SF1_C_Upf1"/>
</dbReference>
<dbReference type="InterPro" id="IPR011335">
    <property type="entry name" value="Restrct_endonuc-II-like"/>
</dbReference>
<proteinExistence type="predicted"/>
<feature type="domain" description="DNA2/NAM7 helicase helicase" evidence="1">
    <location>
        <begin position="1200"/>
        <end position="1244"/>
    </location>
</feature>
<dbReference type="Pfam" id="PF13195">
    <property type="entry name" value="DUF4011"/>
    <property type="match status" value="1"/>
</dbReference>
<dbReference type="InterPro" id="IPR049468">
    <property type="entry name" value="Restrct_endonuc-II-like_dom"/>
</dbReference>
<evidence type="ECO:0000313" key="4">
    <source>
        <dbReference type="EMBL" id="SFS07432.1"/>
    </source>
</evidence>
<evidence type="ECO:0000259" key="3">
    <source>
        <dbReference type="Pfam" id="PF18741"/>
    </source>
</evidence>
<name>A0A1I6LVY8_9FIRM</name>
<dbReference type="CDD" id="cd18808">
    <property type="entry name" value="SF1_C_Upf1"/>
    <property type="match status" value="1"/>
</dbReference>
<dbReference type="Pfam" id="PF13086">
    <property type="entry name" value="AAA_11"/>
    <property type="match status" value="2"/>
</dbReference>
<evidence type="ECO:0000259" key="1">
    <source>
        <dbReference type="Pfam" id="PF13086"/>
    </source>
</evidence>
<dbReference type="Gene3D" id="3.40.50.300">
    <property type="entry name" value="P-loop containing nucleotide triphosphate hydrolases"/>
    <property type="match status" value="3"/>
</dbReference>
<dbReference type="InterPro" id="IPR027417">
    <property type="entry name" value="P-loop_NTPase"/>
</dbReference>
<evidence type="ECO:0000313" key="5">
    <source>
        <dbReference type="Proteomes" id="UP000199659"/>
    </source>
</evidence>
<dbReference type="SUPFAM" id="SSF52540">
    <property type="entry name" value="P-loop containing nucleoside triphosphate hydrolases"/>
    <property type="match status" value="1"/>
</dbReference>
<accession>A0A1I6LVY8</accession>
<dbReference type="PANTHER" id="PTHR10887">
    <property type="entry name" value="DNA2/NAM7 HELICASE FAMILY"/>
    <property type="match status" value="1"/>
</dbReference>
<dbReference type="GO" id="GO:0004386">
    <property type="term" value="F:helicase activity"/>
    <property type="evidence" value="ECO:0007669"/>
    <property type="project" value="InterPro"/>
</dbReference>
<feature type="domain" description="DNA2/NAM7 helicase-like C-terminal" evidence="2">
    <location>
        <begin position="1268"/>
        <end position="1466"/>
    </location>
</feature>
<dbReference type="InterPro" id="IPR025103">
    <property type="entry name" value="DUF4011"/>
</dbReference>
<dbReference type="Gene3D" id="3.40.960.10">
    <property type="entry name" value="VSR Endonuclease"/>
    <property type="match status" value="1"/>
</dbReference>